<dbReference type="AlphaFoldDB" id="X1CFT7"/>
<keyword evidence="2" id="KW-0489">Methyltransferase</keyword>
<dbReference type="Gene3D" id="3.40.50.150">
    <property type="entry name" value="Vaccinia Virus protein VP39"/>
    <property type="match status" value="1"/>
</dbReference>
<keyword evidence="4" id="KW-0949">S-adenosyl-L-methionine</keyword>
<dbReference type="InterPro" id="IPR002903">
    <property type="entry name" value="RsmH"/>
</dbReference>
<evidence type="ECO:0008006" key="6">
    <source>
        <dbReference type="Google" id="ProtNLM"/>
    </source>
</evidence>
<protein>
    <recommendedName>
        <fullName evidence="6">16S rRNA (Cytosine(1402)-N(4))-methyltransferase</fullName>
    </recommendedName>
</protein>
<accession>X1CFT7</accession>
<feature type="non-terminal residue" evidence="5">
    <location>
        <position position="156"/>
    </location>
</feature>
<dbReference type="SUPFAM" id="SSF81799">
    <property type="entry name" value="Putative methyltransferase TM0872, insert domain"/>
    <property type="match status" value="1"/>
</dbReference>
<evidence type="ECO:0000256" key="1">
    <source>
        <dbReference type="ARBA" id="ARBA00010396"/>
    </source>
</evidence>
<evidence type="ECO:0000256" key="2">
    <source>
        <dbReference type="ARBA" id="ARBA00022603"/>
    </source>
</evidence>
<dbReference type="GO" id="GO:0071424">
    <property type="term" value="F:rRNA (cytosine-N4-)-methyltransferase activity"/>
    <property type="evidence" value="ECO:0007669"/>
    <property type="project" value="TreeGrafter"/>
</dbReference>
<dbReference type="GO" id="GO:0070475">
    <property type="term" value="P:rRNA base methylation"/>
    <property type="evidence" value="ECO:0007669"/>
    <property type="project" value="TreeGrafter"/>
</dbReference>
<dbReference type="GO" id="GO:0005737">
    <property type="term" value="C:cytoplasm"/>
    <property type="evidence" value="ECO:0007669"/>
    <property type="project" value="TreeGrafter"/>
</dbReference>
<dbReference type="EMBL" id="BART01027336">
    <property type="protein sequence ID" value="GAG91947.1"/>
    <property type="molecule type" value="Genomic_DNA"/>
</dbReference>
<dbReference type="InterPro" id="IPR023397">
    <property type="entry name" value="SAM-dep_MeTrfase_MraW_recog"/>
</dbReference>
<dbReference type="SUPFAM" id="SSF53335">
    <property type="entry name" value="S-adenosyl-L-methionine-dependent methyltransferases"/>
    <property type="match status" value="1"/>
</dbReference>
<reference evidence="5" key="1">
    <citation type="journal article" date="2014" name="Front. Microbiol.">
        <title>High frequency of phylogenetically diverse reductive dehalogenase-homologous genes in deep subseafloor sedimentary metagenomes.</title>
        <authorList>
            <person name="Kawai M."/>
            <person name="Futagami T."/>
            <person name="Toyoda A."/>
            <person name="Takaki Y."/>
            <person name="Nishi S."/>
            <person name="Hori S."/>
            <person name="Arai W."/>
            <person name="Tsubouchi T."/>
            <person name="Morono Y."/>
            <person name="Uchiyama I."/>
            <person name="Ito T."/>
            <person name="Fujiyama A."/>
            <person name="Inagaki F."/>
            <person name="Takami H."/>
        </authorList>
    </citation>
    <scope>NUCLEOTIDE SEQUENCE</scope>
    <source>
        <strain evidence="5">Expedition CK06-06</strain>
    </source>
</reference>
<evidence type="ECO:0000256" key="4">
    <source>
        <dbReference type="ARBA" id="ARBA00022691"/>
    </source>
</evidence>
<organism evidence="5">
    <name type="scientific">marine sediment metagenome</name>
    <dbReference type="NCBI Taxonomy" id="412755"/>
    <lineage>
        <taxon>unclassified sequences</taxon>
        <taxon>metagenomes</taxon>
        <taxon>ecological metagenomes</taxon>
    </lineage>
</organism>
<evidence type="ECO:0000256" key="3">
    <source>
        <dbReference type="ARBA" id="ARBA00022679"/>
    </source>
</evidence>
<gene>
    <name evidence="5" type="ORF">S01H4_48478</name>
</gene>
<evidence type="ECO:0000313" key="5">
    <source>
        <dbReference type="EMBL" id="GAG91947.1"/>
    </source>
</evidence>
<proteinExistence type="inferred from homology"/>
<dbReference type="PANTHER" id="PTHR11265:SF0">
    <property type="entry name" value="12S RRNA N4-METHYLCYTIDINE METHYLTRANSFERASE"/>
    <property type="match status" value="1"/>
</dbReference>
<comment type="caution">
    <text evidence="5">The sequence shown here is derived from an EMBL/GenBank/DDBJ whole genome shotgun (WGS) entry which is preliminary data.</text>
</comment>
<sequence length="156" mass="17420">MNLEEIHVPVLLKEVLYYLNLKQGDIIFDGTLGGAGHTVEIIKAIAPTGKVIGVDLHGQTISTAASKLRDFSKNVVLVNDNFANIKKILKRINIKSIDGMLLDLGLSSFMIEKSKRGFSYLKNEKLDMRFGNGDYINAFDVVNKYSKGKLTEIFRK</sequence>
<comment type="similarity">
    <text evidence="1">Belongs to the methyltransferase superfamily. RsmH family.</text>
</comment>
<name>X1CFT7_9ZZZZ</name>
<dbReference type="PANTHER" id="PTHR11265">
    <property type="entry name" value="S-ADENOSYL-METHYLTRANSFERASE MRAW"/>
    <property type="match status" value="1"/>
</dbReference>
<dbReference type="Pfam" id="PF01795">
    <property type="entry name" value="Methyltransf_5"/>
    <property type="match status" value="1"/>
</dbReference>
<keyword evidence="3" id="KW-0808">Transferase</keyword>
<dbReference type="InterPro" id="IPR029063">
    <property type="entry name" value="SAM-dependent_MTases_sf"/>
</dbReference>